<dbReference type="InterPro" id="IPR006631">
    <property type="entry name" value="DM4_12"/>
</dbReference>
<feature type="region of interest" description="Disordered" evidence="1">
    <location>
        <begin position="42"/>
        <end position="66"/>
    </location>
</feature>
<organism evidence="2 3">
    <name type="scientific">Petrolisthes manimaculis</name>
    <dbReference type="NCBI Taxonomy" id="1843537"/>
    <lineage>
        <taxon>Eukaryota</taxon>
        <taxon>Metazoa</taxon>
        <taxon>Ecdysozoa</taxon>
        <taxon>Arthropoda</taxon>
        <taxon>Crustacea</taxon>
        <taxon>Multicrustacea</taxon>
        <taxon>Malacostraca</taxon>
        <taxon>Eumalacostraca</taxon>
        <taxon>Eucarida</taxon>
        <taxon>Decapoda</taxon>
        <taxon>Pleocyemata</taxon>
        <taxon>Anomura</taxon>
        <taxon>Galatheoidea</taxon>
        <taxon>Porcellanidae</taxon>
        <taxon>Petrolisthes</taxon>
    </lineage>
</organism>
<evidence type="ECO:0000256" key="1">
    <source>
        <dbReference type="SAM" id="MobiDB-lite"/>
    </source>
</evidence>
<sequence>MTVHMFPFISSQSLQLSTTGSGLSSLTLPLFSPSKQDQWTAASSSTQTVVAKPPPDQVARSSYRSADTAQQLNKIPGMSPFDPLPYNLTSSPSYHTDSTQKSFLGDMYGKNLTSRFFSMNTGSYGNTQTLDLGLSFTVPFLSIPTSSLVNIGDQLSGVTASALASFMDINWPSVFFIGIAILGAAFLLPQVASLLTELTSGIGGGGSTYGTTSSYGRNMERAGNMMAVTPLTSILTQLDDALAQYDLDSTSCMQRVVCSYVASSENSVNDGSADSTQMIVAGLARSGVIALLGRNTITEATEMGRSGTDCQLQYPKCPFSLTGVLKFLASYATLAAS</sequence>
<dbReference type="AlphaFoldDB" id="A0AAE1UFU4"/>
<reference evidence="2" key="1">
    <citation type="submission" date="2023-11" db="EMBL/GenBank/DDBJ databases">
        <title>Genome assemblies of two species of porcelain crab, Petrolisthes cinctipes and Petrolisthes manimaculis (Anomura: Porcellanidae).</title>
        <authorList>
            <person name="Angst P."/>
        </authorList>
    </citation>
    <scope>NUCLEOTIDE SEQUENCE</scope>
    <source>
        <strain evidence="2">PB745_02</strain>
        <tissue evidence="2">Gill</tissue>
    </source>
</reference>
<name>A0AAE1UFU4_9EUCA</name>
<accession>A0AAE1UFU4</accession>
<evidence type="ECO:0000313" key="2">
    <source>
        <dbReference type="EMBL" id="KAK4317134.1"/>
    </source>
</evidence>
<dbReference type="Pfam" id="PF07841">
    <property type="entry name" value="DM4_12"/>
    <property type="match status" value="1"/>
</dbReference>
<gene>
    <name evidence="2" type="ORF">Pmani_011768</name>
</gene>
<keyword evidence="3" id="KW-1185">Reference proteome</keyword>
<comment type="caution">
    <text evidence="2">The sequence shown here is derived from an EMBL/GenBank/DDBJ whole genome shotgun (WGS) entry which is preliminary data.</text>
</comment>
<evidence type="ECO:0000313" key="3">
    <source>
        <dbReference type="Proteomes" id="UP001292094"/>
    </source>
</evidence>
<proteinExistence type="predicted"/>
<protein>
    <submittedName>
        <fullName evidence="2">Uncharacterized protein</fullName>
    </submittedName>
</protein>
<dbReference type="EMBL" id="JAWZYT010000948">
    <property type="protein sequence ID" value="KAK4317134.1"/>
    <property type="molecule type" value="Genomic_DNA"/>
</dbReference>
<dbReference type="Proteomes" id="UP001292094">
    <property type="component" value="Unassembled WGS sequence"/>
</dbReference>